<accession>A0A9X2RSB8</accession>
<dbReference type="PANTHER" id="PTHR30136">
    <property type="entry name" value="HELIX-TURN-HELIX TRANSCRIPTIONAL REGULATOR, ICLR FAMILY"/>
    <property type="match status" value="1"/>
</dbReference>
<keyword evidence="1" id="KW-0805">Transcription regulation</keyword>
<gene>
    <name evidence="7" type="ORF">NQU54_08130</name>
</gene>
<dbReference type="InterPro" id="IPR005471">
    <property type="entry name" value="Tscrpt_reg_IclR_N"/>
</dbReference>
<keyword evidence="2" id="KW-0238">DNA-binding</keyword>
<dbReference type="InterPro" id="IPR014757">
    <property type="entry name" value="Tscrpt_reg_IclR_C"/>
</dbReference>
<keyword evidence="8" id="KW-1185">Reference proteome</keyword>
<proteinExistence type="predicted"/>
<dbReference type="EMBL" id="JANIIC010000006">
    <property type="protein sequence ID" value="MCQ8829047.1"/>
    <property type="molecule type" value="Genomic_DNA"/>
</dbReference>
<evidence type="ECO:0000256" key="4">
    <source>
        <dbReference type="SAM" id="MobiDB-lite"/>
    </source>
</evidence>
<dbReference type="InterPro" id="IPR036388">
    <property type="entry name" value="WH-like_DNA-bd_sf"/>
</dbReference>
<sequence length="285" mass="30857">MAALVETHRRARRACRDDRGGTRGNGEEARPDGRSPKSVLGKAGLILSAFGDGDLSLSLTELTARTGVAKATVHRLCQDLVACELLERDGSHYRLGLLLYAIGLRAPRQRTLRHATRPLLENLAQALDSPVSLSVPNGSDLLCIDNAGRHRNRAGATVGGRLLQLHSTAPGKLTLALLPDQYPLARPAPRMRRMTARTLTADRLPVELLRIQEQDYATDFEEHRLGYSAVAVPVRGPHDGAYLGALSVVAATARHNLPRTLTALRTASEAVTTRLAVIEAYRAEP</sequence>
<dbReference type="GO" id="GO:0003677">
    <property type="term" value="F:DNA binding"/>
    <property type="evidence" value="ECO:0007669"/>
    <property type="project" value="UniProtKB-KW"/>
</dbReference>
<dbReference type="SUPFAM" id="SSF46785">
    <property type="entry name" value="Winged helix' DNA-binding domain"/>
    <property type="match status" value="1"/>
</dbReference>
<evidence type="ECO:0000256" key="2">
    <source>
        <dbReference type="ARBA" id="ARBA00023125"/>
    </source>
</evidence>
<dbReference type="PROSITE" id="PS51078">
    <property type="entry name" value="ICLR_ED"/>
    <property type="match status" value="1"/>
</dbReference>
<feature type="region of interest" description="Disordered" evidence="4">
    <location>
        <begin position="1"/>
        <end position="37"/>
    </location>
</feature>
<dbReference type="PANTHER" id="PTHR30136:SF24">
    <property type="entry name" value="HTH-TYPE TRANSCRIPTIONAL REPRESSOR ALLR"/>
    <property type="match status" value="1"/>
</dbReference>
<name>A0A9X2RSB8_STRMQ</name>
<dbReference type="InterPro" id="IPR029016">
    <property type="entry name" value="GAF-like_dom_sf"/>
</dbReference>
<organism evidence="7 8">
    <name type="scientific">Streptomyces malaysiensis subsp. samsunensis</name>
    <dbReference type="NCBI Taxonomy" id="459658"/>
    <lineage>
        <taxon>Bacteria</taxon>
        <taxon>Bacillati</taxon>
        <taxon>Actinomycetota</taxon>
        <taxon>Actinomycetes</taxon>
        <taxon>Kitasatosporales</taxon>
        <taxon>Streptomycetaceae</taxon>
        <taxon>Streptomyces</taxon>
        <taxon>Streptomyces violaceusniger group</taxon>
    </lineage>
</organism>
<dbReference type="SMART" id="SM00346">
    <property type="entry name" value="HTH_ICLR"/>
    <property type="match status" value="1"/>
</dbReference>
<evidence type="ECO:0000259" key="5">
    <source>
        <dbReference type="PROSITE" id="PS51077"/>
    </source>
</evidence>
<keyword evidence="3" id="KW-0804">Transcription</keyword>
<dbReference type="SUPFAM" id="SSF55781">
    <property type="entry name" value="GAF domain-like"/>
    <property type="match status" value="1"/>
</dbReference>
<feature type="domain" description="HTH iclR-type" evidence="5">
    <location>
        <begin position="37"/>
        <end position="97"/>
    </location>
</feature>
<evidence type="ECO:0000313" key="7">
    <source>
        <dbReference type="EMBL" id="MCQ8829047.1"/>
    </source>
</evidence>
<protein>
    <submittedName>
        <fullName evidence="7">IclR family transcriptional regulator</fullName>
    </submittedName>
</protein>
<dbReference type="Gene3D" id="3.30.450.40">
    <property type="match status" value="1"/>
</dbReference>
<evidence type="ECO:0000313" key="8">
    <source>
        <dbReference type="Proteomes" id="UP001142400"/>
    </source>
</evidence>
<dbReference type="Gene3D" id="1.10.10.10">
    <property type="entry name" value="Winged helix-like DNA-binding domain superfamily/Winged helix DNA-binding domain"/>
    <property type="match status" value="1"/>
</dbReference>
<dbReference type="PROSITE" id="PS51077">
    <property type="entry name" value="HTH_ICLR"/>
    <property type="match status" value="1"/>
</dbReference>
<dbReference type="InterPro" id="IPR036390">
    <property type="entry name" value="WH_DNA-bd_sf"/>
</dbReference>
<evidence type="ECO:0000259" key="6">
    <source>
        <dbReference type="PROSITE" id="PS51078"/>
    </source>
</evidence>
<dbReference type="Proteomes" id="UP001142400">
    <property type="component" value="Unassembled WGS sequence"/>
</dbReference>
<dbReference type="Pfam" id="PF01614">
    <property type="entry name" value="IclR_C"/>
    <property type="match status" value="1"/>
</dbReference>
<dbReference type="RefSeq" id="WP_257630466.1">
    <property type="nucleotide sequence ID" value="NZ_JANIIC010000006.1"/>
</dbReference>
<dbReference type="AlphaFoldDB" id="A0A9X2RSB8"/>
<dbReference type="InterPro" id="IPR050707">
    <property type="entry name" value="HTH_MetabolicPath_Reg"/>
</dbReference>
<dbReference type="GO" id="GO:0003700">
    <property type="term" value="F:DNA-binding transcription factor activity"/>
    <property type="evidence" value="ECO:0007669"/>
    <property type="project" value="TreeGrafter"/>
</dbReference>
<comment type="caution">
    <text evidence="7">The sequence shown here is derived from an EMBL/GenBank/DDBJ whole genome shotgun (WGS) entry which is preliminary data.</text>
</comment>
<dbReference type="Pfam" id="PF09339">
    <property type="entry name" value="HTH_IclR"/>
    <property type="match status" value="1"/>
</dbReference>
<feature type="compositionally biased region" description="Basic and acidic residues" evidence="4">
    <location>
        <begin position="14"/>
        <end position="35"/>
    </location>
</feature>
<dbReference type="GO" id="GO:0045892">
    <property type="term" value="P:negative regulation of DNA-templated transcription"/>
    <property type="evidence" value="ECO:0007669"/>
    <property type="project" value="TreeGrafter"/>
</dbReference>
<evidence type="ECO:0000256" key="1">
    <source>
        <dbReference type="ARBA" id="ARBA00023015"/>
    </source>
</evidence>
<evidence type="ECO:0000256" key="3">
    <source>
        <dbReference type="ARBA" id="ARBA00023163"/>
    </source>
</evidence>
<feature type="domain" description="IclR-ED" evidence="6">
    <location>
        <begin position="98"/>
        <end position="277"/>
    </location>
</feature>
<reference evidence="7" key="1">
    <citation type="submission" date="2022-06" db="EMBL/GenBank/DDBJ databases">
        <title>WGS of actinobacteria.</title>
        <authorList>
            <person name="Thawai C."/>
        </authorList>
    </citation>
    <scope>NUCLEOTIDE SEQUENCE</scope>
    <source>
        <strain evidence="7">DSM 42010</strain>
    </source>
</reference>